<evidence type="ECO:0000256" key="8">
    <source>
        <dbReference type="ARBA" id="ARBA00023242"/>
    </source>
</evidence>
<evidence type="ECO:0000256" key="5">
    <source>
        <dbReference type="ARBA" id="ARBA00011538"/>
    </source>
</evidence>
<dbReference type="Gene3D" id="1.10.20.10">
    <property type="entry name" value="Histone, subunit A"/>
    <property type="match status" value="1"/>
</dbReference>
<dbReference type="GO" id="GO:0003677">
    <property type="term" value="F:DNA binding"/>
    <property type="evidence" value="ECO:0007669"/>
    <property type="project" value="UniProtKB-KW"/>
</dbReference>
<evidence type="ECO:0000256" key="2">
    <source>
        <dbReference type="ARBA" id="ARBA00004123"/>
    </source>
</evidence>
<evidence type="ECO:0000256" key="4">
    <source>
        <dbReference type="ARBA" id="ARBA00006564"/>
    </source>
</evidence>
<organism evidence="12">
    <name type="scientific">Volvox carteri f. nagariensis</name>
    <dbReference type="NCBI Taxonomy" id="3068"/>
    <lineage>
        <taxon>Eukaryota</taxon>
        <taxon>Viridiplantae</taxon>
        <taxon>Chlorophyta</taxon>
        <taxon>core chlorophytes</taxon>
        <taxon>Chlorophyceae</taxon>
        <taxon>CS clade</taxon>
        <taxon>Chlamydomonadales</taxon>
        <taxon>Volvocaceae</taxon>
        <taxon>Volvox</taxon>
    </lineage>
</organism>
<dbReference type="GO" id="GO:0000786">
    <property type="term" value="C:nucleosome"/>
    <property type="evidence" value="ECO:0007669"/>
    <property type="project" value="UniProtKB-KW"/>
</dbReference>
<dbReference type="InParanoid" id="D8TP21"/>
<comment type="function">
    <text evidence="1 10">Core component of nucleosome. Nucleosomes wrap and compact DNA into chromatin, limiting DNA accessibility to the cellular machineries which require DNA as a template. Histones thereby play a central role in transcription regulation, DNA repair, DNA replication and chromosomal stability. DNA accessibility is regulated via a complex set of post-translational modifications of histones, also called histone code, and nucleosome remodeling.</text>
</comment>
<dbReference type="Proteomes" id="UP000001058">
    <property type="component" value="Unassembled WGS sequence"/>
</dbReference>
<dbReference type="InterPro" id="IPR009072">
    <property type="entry name" value="Histone-fold"/>
</dbReference>
<dbReference type="EMBL" id="GL378330">
    <property type="protein sequence ID" value="EFJ50546.1"/>
    <property type="molecule type" value="Genomic_DNA"/>
</dbReference>
<feature type="non-terminal residue" evidence="11">
    <location>
        <position position="100"/>
    </location>
</feature>
<dbReference type="InterPro" id="IPR001951">
    <property type="entry name" value="Histone_H4"/>
</dbReference>
<comment type="similarity">
    <text evidence="4 10">Belongs to the histone H4 family.</text>
</comment>
<dbReference type="PRINTS" id="PR00623">
    <property type="entry name" value="HISTONEH4"/>
</dbReference>
<dbReference type="GO" id="GO:0046982">
    <property type="term" value="F:protein heterodimerization activity"/>
    <property type="evidence" value="ECO:0007669"/>
    <property type="project" value="InterPro"/>
</dbReference>
<dbReference type="STRING" id="3068.D8TP21"/>
<sequence>SERGKGSKGMGKGGTKRLHKILRDNIQGISKPAIRRLARRGGVKRISGLIYEEVRSVLRSILEDILRDALTYTEHSHRVTVHVMDVIHALKRQGRVLYGL</sequence>
<dbReference type="KEGG" id="vcn:VOLCADRAFT_48621"/>
<dbReference type="SUPFAM" id="SSF47113">
    <property type="entry name" value="Histone-fold"/>
    <property type="match status" value="1"/>
</dbReference>
<dbReference type="FunFam" id="1.10.20.10:FF:000012">
    <property type="entry name" value="Histone H4"/>
    <property type="match status" value="1"/>
</dbReference>
<evidence type="ECO:0000256" key="6">
    <source>
        <dbReference type="ARBA" id="ARBA00022454"/>
    </source>
</evidence>
<feature type="non-terminal residue" evidence="11">
    <location>
        <position position="1"/>
    </location>
</feature>
<keyword evidence="12" id="KW-1185">Reference proteome</keyword>
<proteinExistence type="inferred from homology"/>
<evidence type="ECO:0000256" key="9">
    <source>
        <dbReference type="ARBA" id="ARBA00023269"/>
    </source>
</evidence>
<evidence type="ECO:0000256" key="3">
    <source>
        <dbReference type="ARBA" id="ARBA00004286"/>
    </source>
</evidence>
<accession>D8TP21</accession>
<evidence type="ECO:0000313" key="12">
    <source>
        <dbReference type="Proteomes" id="UP000001058"/>
    </source>
</evidence>
<keyword evidence="6 10" id="KW-0158">Chromosome</keyword>
<dbReference type="RefSeq" id="XP_002948139.1">
    <property type="nucleotide sequence ID" value="XM_002948093.1"/>
</dbReference>
<gene>
    <name evidence="11" type="primary">hstH4-13</name>
    <name evidence="11" type="ORF">VOLCADRAFT_48621</name>
</gene>
<evidence type="ECO:0000256" key="10">
    <source>
        <dbReference type="RuleBase" id="RU000528"/>
    </source>
</evidence>
<dbReference type="eggNOG" id="KOG3467">
    <property type="taxonomic scope" value="Eukaryota"/>
</dbReference>
<evidence type="ECO:0000256" key="7">
    <source>
        <dbReference type="ARBA" id="ARBA00023125"/>
    </source>
</evidence>
<comment type="subcellular location">
    <subcellularLocation>
        <location evidence="3">Chromosome</location>
    </subcellularLocation>
    <subcellularLocation>
        <location evidence="2">Nucleus</location>
    </subcellularLocation>
</comment>
<keyword evidence="8 10" id="KW-0539">Nucleus</keyword>
<protein>
    <recommendedName>
        <fullName evidence="10">Histone H4</fullName>
    </recommendedName>
</protein>
<dbReference type="CDD" id="cd22912">
    <property type="entry name" value="HFD_H4"/>
    <property type="match status" value="1"/>
</dbReference>
<dbReference type="PANTHER" id="PTHR10484">
    <property type="entry name" value="HISTONE H4"/>
    <property type="match status" value="1"/>
</dbReference>
<dbReference type="SMART" id="SM00417">
    <property type="entry name" value="H4"/>
    <property type="match status" value="1"/>
</dbReference>
<keyword evidence="9 10" id="KW-0544">Nucleosome core</keyword>
<comment type="subunit">
    <text evidence="5 10">The nucleosome is a histone octamer containing two molecules each of H2A, H2B, H3 and H4 assembled in one H3-H4 heterotetramer and two H2A-H2B heterodimers. The octamer wraps approximately 147 bp of DNA.</text>
</comment>
<dbReference type="GeneID" id="9624122"/>
<keyword evidence="7 10" id="KW-0238">DNA-binding</keyword>
<dbReference type="AlphaFoldDB" id="D8TP21"/>
<dbReference type="GO" id="GO:0030527">
    <property type="term" value="F:structural constituent of chromatin"/>
    <property type="evidence" value="ECO:0007669"/>
    <property type="project" value="InterPro"/>
</dbReference>
<evidence type="ECO:0000256" key="1">
    <source>
        <dbReference type="ARBA" id="ARBA00002001"/>
    </source>
</evidence>
<dbReference type="OrthoDB" id="529151at2759"/>
<name>D8TP21_VOLCA</name>
<reference evidence="11 12" key="1">
    <citation type="journal article" date="2010" name="Science">
        <title>Genomic analysis of organismal complexity in the multicellular green alga Volvox carteri.</title>
        <authorList>
            <person name="Prochnik S.E."/>
            <person name="Umen J."/>
            <person name="Nedelcu A.M."/>
            <person name="Hallmann A."/>
            <person name="Miller S.M."/>
            <person name="Nishii I."/>
            <person name="Ferris P."/>
            <person name="Kuo A."/>
            <person name="Mitros T."/>
            <person name="Fritz-Laylin L.K."/>
            <person name="Hellsten U."/>
            <person name="Chapman J."/>
            <person name="Simakov O."/>
            <person name="Rensing S.A."/>
            <person name="Terry A."/>
            <person name="Pangilinan J."/>
            <person name="Kapitonov V."/>
            <person name="Jurka J."/>
            <person name="Salamov A."/>
            <person name="Shapiro H."/>
            <person name="Schmutz J."/>
            <person name="Grimwood J."/>
            <person name="Lindquist E."/>
            <person name="Lucas S."/>
            <person name="Grigoriev I.V."/>
            <person name="Schmitt R."/>
            <person name="Kirk D."/>
            <person name="Rokhsar D.S."/>
        </authorList>
    </citation>
    <scope>NUCLEOTIDE SEQUENCE [LARGE SCALE GENOMIC DNA]</scope>
    <source>
        <strain evidence="12">f. Nagariensis / Eve</strain>
    </source>
</reference>
<dbReference type="GO" id="GO:0005634">
    <property type="term" value="C:nucleus"/>
    <property type="evidence" value="ECO:0007669"/>
    <property type="project" value="UniProtKB-SubCell"/>
</dbReference>
<evidence type="ECO:0000313" key="11">
    <source>
        <dbReference type="EMBL" id="EFJ50546.1"/>
    </source>
</evidence>